<evidence type="ECO:0000256" key="1">
    <source>
        <dbReference type="SAM" id="MobiDB-lite"/>
    </source>
</evidence>
<accession>A0A0E0DP78</accession>
<reference evidence="2" key="1">
    <citation type="submission" date="2015-04" db="UniProtKB">
        <authorList>
            <consortium name="EnsemblPlants"/>
        </authorList>
    </citation>
    <scope>IDENTIFICATION</scope>
</reference>
<sequence length="140" mass="14389">MVAALVGEGDGADIHQIRRLAVRWQRRRQPDPAVGGWSVGEAACDGGWRSGGGGGGRGCWRSAVGRRGRWLPPDPRPPNSLRLDPAAGGGGWRSGGGGGGRGRRRLLDPRPPNSLRPDPATGYRETGGGGGGPELLEAGG</sequence>
<evidence type="ECO:0000313" key="3">
    <source>
        <dbReference type="Proteomes" id="UP000008021"/>
    </source>
</evidence>
<evidence type="ECO:0000313" key="2">
    <source>
        <dbReference type="EnsemblPlants" id="OMERI05G08540.1"/>
    </source>
</evidence>
<proteinExistence type="predicted"/>
<dbReference type="AlphaFoldDB" id="A0A0E0DP78"/>
<keyword evidence="3" id="KW-1185">Reference proteome</keyword>
<feature type="compositionally biased region" description="Gly residues" evidence="1">
    <location>
        <begin position="48"/>
        <end position="58"/>
    </location>
</feature>
<feature type="region of interest" description="Disordered" evidence="1">
    <location>
        <begin position="26"/>
        <end position="140"/>
    </location>
</feature>
<feature type="compositionally biased region" description="Gly residues" evidence="1">
    <location>
        <begin position="87"/>
        <end position="100"/>
    </location>
</feature>
<dbReference type="EnsemblPlants" id="OMERI05G08540.1">
    <property type="protein sequence ID" value="OMERI05G08540.1"/>
    <property type="gene ID" value="OMERI05G08540"/>
</dbReference>
<reference evidence="2" key="2">
    <citation type="submission" date="2018-05" db="EMBL/GenBank/DDBJ databases">
        <title>OmerRS3 (Oryza meridionalis Reference Sequence Version 3).</title>
        <authorList>
            <person name="Zhang J."/>
            <person name="Kudrna D."/>
            <person name="Lee S."/>
            <person name="Talag J."/>
            <person name="Welchert J."/>
            <person name="Wing R.A."/>
        </authorList>
    </citation>
    <scope>NUCLEOTIDE SEQUENCE [LARGE SCALE GENOMIC DNA]</scope>
    <source>
        <strain evidence="2">cv. OR44</strain>
    </source>
</reference>
<protein>
    <submittedName>
        <fullName evidence="2">Uncharacterized protein</fullName>
    </submittedName>
</protein>
<feature type="compositionally biased region" description="Gly residues" evidence="1">
    <location>
        <begin position="125"/>
        <end position="140"/>
    </location>
</feature>
<dbReference type="HOGENOM" id="CLU_1838336_0_0_1"/>
<dbReference type="Gramene" id="OMERI05G08540.1">
    <property type="protein sequence ID" value="OMERI05G08540.1"/>
    <property type="gene ID" value="OMERI05G08540"/>
</dbReference>
<organism evidence="2">
    <name type="scientific">Oryza meridionalis</name>
    <dbReference type="NCBI Taxonomy" id="40149"/>
    <lineage>
        <taxon>Eukaryota</taxon>
        <taxon>Viridiplantae</taxon>
        <taxon>Streptophyta</taxon>
        <taxon>Embryophyta</taxon>
        <taxon>Tracheophyta</taxon>
        <taxon>Spermatophyta</taxon>
        <taxon>Magnoliopsida</taxon>
        <taxon>Liliopsida</taxon>
        <taxon>Poales</taxon>
        <taxon>Poaceae</taxon>
        <taxon>BOP clade</taxon>
        <taxon>Oryzoideae</taxon>
        <taxon>Oryzeae</taxon>
        <taxon>Oryzinae</taxon>
        <taxon>Oryza</taxon>
    </lineage>
</organism>
<dbReference type="Proteomes" id="UP000008021">
    <property type="component" value="Chromosome 5"/>
</dbReference>
<name>A0A0E0DP78_9ORYZ</name>